<dbReference type="Pfam" id="PF02525">
    <property type="entry name" value="Flavodoxin_2"/>
    <property type="match status" value="1"/>
</dbReference>
<dbReference type="InterPro" id="IPR029039">
    <property type="entry name" value="Flavoprotein-like_sf"/>
</dbReference>
<dbReference type="GO" id="GO:0003955">
    <property type="term" value="F:NAD(P)H dehydrogenase (quinone) activity"/>
    <property type="evidence" value="ECO:0007669"/>
    <property type="project" value="TreeGrafter"/>
</dbReference>
<feature type="domain" description="Flavodoxin-like fold" evidence="2">
    <location>
        <begin position="2"/>
        <end position="160"/>
    </location>
</feature>
<evidence type="ECO:0000313" key="3">
    <source>
        <dbReference type="EMBL" id="MUK50499.1"/>
    </source>
</evidence>
<evidence type="ECO:0000259" key="2">
    <source>
        <dbReference type="Pfam" id="PF02525"/>
    </source>
</evidence>
<dbReference type="EMBL" id="WOBN01000023">
    <property type="protein sequence ID" value="MUK50499.1"/>
    <property type="molecule type" value="Genomic_DNA"/>
</dbReference>
<name>A0A844P4V0_ALIFS</name>
<dbReference type="GO" id="GO:0009055">
    <property type="term" value="F:electron transfer activity"/>
    <property type="evidence" value="ECO:0007669"/>
    <property type="project" value="TreeGrafter"/>
</dbReference>
<sequence>MKRILVLLAHPLIESSTINRTLVEALSKHDQTTIHNLYQAYPDFQVDVEQEKKLLLYHNIIIFVFPIYWYSTPSLLKEWQDRVLEYGFAYGTKGNKLHGKTLLCMTSTGSPESTYQSDDNQGSIMKTLLMPIEKMAQDTGFNYIEPLTLYGSRTAIEEDRLTPHINHCLNKINALLSEE</sequence>
<organism evidence="3 4">
    <name type="scientific">Aliivibrio fischeri</name>
    <name type="common">Vibrio fischeri</name>
    <dbReference type="NCBI Taxonomy" id="668"/>
    <lineage>
        <taxon>Bacteria</taxon>
        <taxon>Pseudomonadati</taxon>
        <taxon>Pseudomonadota</taxon>
        <taxon>Gammaproteobacteria</taxon>
        <taxon>Vibrionales</taxon>
        <taxon>Vibrionaceae</taxon>
        <taxon>Aliivibrio</taxon>
    </lineage>
</organism>
<comment type="caution">
    <text evidence="3">The sequence shown here is derived from an EMBL/GenBank/DDBJ whole genome shotgun (WGS) entry which is preliminary data.</text>
</comment>
<dbReference type="Gene3D" id="3.40.50.360">
    <property type="match status" value="1"/>
</dbReference>
<dbReference type="Proteomes" id="UP000448038">
    <property type="component" value="Unassembled WGS sequence"/>
</dbReference>
<reference evidence="3 4" key="1">
    <citation type="submission" date="2019-11" db="EMBL/GenBank/DDBJ databases">
        <title>Using colonization assays and comparative genomics to discover symbiosis behaviors and factors in Vibrio fischeri.</title>
        <authorList>
            <person name="Bongrand C."/>
            <person name="Moriano-Gutierrez S."/>
            <person name="Arevalo P."/>
            <person name="Mcfall-Ngai M."/>
            <person name="Visick K."/>
            <person name="Polz M.F."/>
            <person name="Ruby E.G."/>
        </authorList>
    </citation>
    <scope>NUCLEOTIDE SEQUENCE [LARGE SCALE GENOMIC DNA]</scope>
    <source>
        <strain evidence="4">emors.4.1</strain>
    </source>
</reference>
<dbReference type="SUPFAM" id="SSF52218">
    <property type="entry name" value="Flavoproteins"/>
    <property type="match status" value="1"/>
</dbReference>
<accession>A0A844P4V0</accession>
<gene>
    <name evidence="3" type="ORF">GNP88_15180</name>
</gene>
<dbReference type="PANTHER" id="PTHR47307:SF1">
    <property type="entry name" value="GLUTATHIONE-REGULATED POTASSIUM-EFFLUX SYSTEM ANCILLARY PROTEIN KEFG"/>
    <property type="match status" value="1"/>
</dbReference>
<dbReference type="AlphaFoldDB" id="A0A844P4V0"/>
<keyword evidence="1" id="KW-0560">Oxidoreductase</keyword>
<dbReference type="InterPro" id="IPR046980">
    <property type="entry name" value="KefG/KefF"/>
</dbReference>
<dbReference type="RefSeq" id="WP_155656220.1">
    <property type="nucleotide sequence ID" value="NZ_WOBN01000023.1"/>
</dbReference>
<protein>
    <submittedName>
        <fullName evidence="3">Flavodoxin family protein</fullName>
    </submittedName>
</protein>
<evidence type="ECO:0000256" key="1">
    <source>
        <dbReference type="ARBA" id="ARBA00023002"/>
    </source>
</evidence>
<dbReference type="PANTHER" id="PTHR47307">
    <property type="entry name" value="GLUTATHIONE-REGULATED POTASSIUM-EFFLUX SYSTEM ANCILLARY PROTEIN KEFG"/>
    <property type="match status" value="1"/>
</dbReference>
<proteinExistence type="predicted"/>
<dbReference type="InterPro" id="IPR003680">
    <property type="entry name" value="Flavodoxin_fold"/>
</dbReference>
<dbReference type="GO" id="GO:0010181">
    <property type="term" value="F:FMN binding"/>
    <property type="evidence" value="ECO:0007669"/>
    <property type="project" value="TreeGrafter"/>
</dbReference>
<evidence type="ECO:0000313" key="4">
    <source>
        <dbReference type="Proteomes" id="UP000448038"/>
    </source>
</evidence>